<sequence>MNRSTKIRLATFLAAPVAACGIFTGTFISGQSHSTNLADYGAAGTAHIGMEAAQGAGVRHQHNGGEE</sequence>
<reference evidence="2 3" key="1">
    <citation type="journal article" date="2019" name="Emerg. Microbes Infect.">
        <title>Comprehensive subspecies identification of 175 nontuberculous mycobacteria species based on 7547 genomic profiles.</title>
        <authorList>
            <person name="Matsumoto Y."/>
            <person name="Kinjo T."/>
            <person name="Motooka D."/>
            <person name="Nabeya D."/>
            <person name="Jung N."/>
            <person name="Uechi K."/>
            <person name="Horii T."/>
            <person name="Iida T."/>
            <person name="Fujita J."/>
            <person name="Nakamura S."/>
        </authorList>
    </citation>
    <scope>NUCLEOTIDE SEQUENCE [LARGE SCALE GENOMIC DNA]</scope>
    <source>
        <strain evidence="2 3">JCM 30275</strain>
    </source>
</reference>
<keyword evidence="1" id="KW-0732">Signal</keyword>
<feature type="signal peptide" evidence="1">
    <location>
        <begin position="1"/>
        <end position="19"/>
    </location>
</feature>
<organism evidence="2 3">
    <name type="scientific">Mycolicibacterium anyangense</name>
    <dbReference type="NCBI Taxonomy" id="1431246"/>
    <lineage>
        <taxon>Bacteria</taxon>
        <taxon>Bacillati</taxon>
        <taxon>Actinomycetota</taxon>
        <taxon>Actinomycetes</taxon>
        <taxon>Mycobacteriales</taxon>
        <taxon>Mycobacteriaceae</taxon>
        <taxon>Mycolicibacterium</taxon>
    </lineage>
</organism>
<dbReference type="AlphaFoldDB" id="A0A6N4WET9"/>
<evidence type="ECO:0000313" key="2">
    <source>
        <dbReference type="EMBL" id="BBZ78923.1"/>
    </source>
</evidence>
<proteinExistence type="predicted"/>
<evidence type="ECO:0008006" key="4">
    <source>
        <dbReference type="Google" id="ProtNLM"/>
    </source>
</evidence>
<gene>
    <name evidence="2" type="ORF">MANY_42600</name>
</gene>
<dbReference type="KEGG" id="many:MANY_42600"/>
<accession>A0A6N4WET9</accession>
<dbReference type="Proteomes" id="UP000467249">
    <property type="component" value="Chromosome"/>
</dbReference>
<name>A0A6N4WET9_9MYCO</name>
<keyword evidence="3" id="KW-1185">Reference proteome</keyword>
<evidence type="ECO:0000256" key="1">
    <source>
        <dbReference type="SAM" id="SignalP"/>
    </source>
</evidence>
<evidence type="ECO:0000313" key="3">
    <source>
        <dbReference type="Proteomes" id="UP000467249"/>
    </source>
</evidence>
<dbReference type="RefSeq" id="WP_163805992.1">
    <property type="nucleotide sequence ID" value="NZ_AP022620.1"/>
</dbReference>
<feature type="chain" id="PRO_5038875604" description="Lipoprotein" evidence="1">
    <location>
        <begin position="20"/>
        <end position="67"/>
    </location>
</feature>
<dbReference type="EMBL" id="AP022620">
    <property type="protein sequence ID" value="BBZ78923.1"/>
    <property type="molecule type" value="Genomic_DNA"/>
</dbReference>
<protein>
    <recommendedName>
        <fullName evidence="4">Lipoprotein</fullName>
    </recommendedName>
</protein>